<accession>A0A081BJL5</accession>
<keyword evidence="1" id="KW-0472">Membrane</keyword>
<sequence length="156" mass="17572">MKDKLLNSVKASWPYLLTLIIGLYLAEILAGSVMALSRYKLAFADHMPTVLKQLALHPWHYYNLYLGQKNPVLIIVSVAVVLYTIYFALKRNSKHKAWETADTETHGSATWGNLKELSDHYFSINAKDLTTAFNKSTKAEILKSLVDREKSAKGGD</sequence>
<dbReference type="eggNOG" id="ENOG50311NX">
    <property type="taxonomic scope" value="Bacteria"/>
</dbReference>
<reference evidence="2" key="1">
    <citation type="journal article" date="2014" name="Genome Announc.">
        <title>Draft Genome Sequence of Lactobacillus oryzae Strain SG293T.</title>
        <authorList>
            <person name="Tanizawa Y."/>
            <person name="Fujisawa T."/>
            <person name="Mochizuki T."/>
            <person name="Kaminuma E."/>
            <person name="Nakamura Y."/>
            <person name="Tohno M."/>
        </authorList>
    </citation>
    <scope>NUCLEOTIDE SEQUENCE [LARGE SCALE GENOMIC DNA]</scope>
    <source>
        <strain evidence="2">SG293</strain>
    </source>
</reference>
<dbReference type="Proteomes" id="UP000028700">
    <property type="component" value="Unassembled WGS sequence"/>
</dbReference>
<evidence type="ECO:0000313" key="2">
    <source>
        <dbReference type="EMBL" id="GAK48233.1"/>
    </source>
</evidence>
<dbReference type="AlphaFoldDB" id="A0A081BJL5"/>
<keyword evidence="3" id="KW-1185">Reference proteome</keyword>
<dbReference type="OrthoDB" id="2152089at2"/>
<dbReference type="RefSeq" id="WP_021349293.1">
    <property type="nucleotide sequence ID" value="NZ_BBAZ01000021.1"/>
</dbReference>
<keyword evidence="1" id="KW-1133">Transmembrane helix</keyword>
<evidence type="ECO:0000256" key="1">
    <source>
        <dbReference type="SAM" id="Phobius"/>
    </source>
</evidence>
<protein>
    <submittedName>
        <fullName evidence="2">TrsJ (TraJ) family conjugation protein</fullName>
    </submittedName>
</protein>
<proteinExistence type="predicted"/>
<organism evidence="2 3">
    <name type="scientific">Secundilactobacillus oryzae JCM 18671</name>
    <dbReference type="NCBI Taxonomy" id="1291743"/>
    <lineage>
        <taxon>Bacteria</taxon>
        <taxon>Bacillati</taxon>
        <taxon>Bacillota</taxon>
        <taxon>Bacilli</taxon>
        <taxon>Lactobacillales</taxon>
        <taxon>Lactobacillaceae</taxon>
        <taxon>Secundilactobacillus</taxon>
    </lineage>
</organism>
<gene>
    <name evidence="2" type="ORF">LOSG293_220200</name>
</gene>
<dbReference type="GeneID" id="96666827"/>
<keyword evidence="1" id="KW-0812">Transmembrane</keyword>
<evidence type="ECO:0000313" key="3">
    <source>
        <dbReference type="Proteomes" id="UP000028700"/>
    </source>
</evidence>
<comment type="caution">
    <text evidence="2">The sequence shown here is derived from an EMBL/GenBank/DDBJ whole genome shotgun (WGS) entry which is preliminary data.</text>
</comment>
<name>A0A081BJL5_9LACO</name>
<dbReference type="EMBL" id="BBJM01000022">
    <property type="protein sequence ID" value="GAK48233.1"/>
    <property type="molecule type" value="Genomic_DNA"/>
</dbReference>
<feature type="transmembrane region" description="Helical" evidence="1">
    <location>
        <begin position="12"/>
        <end position="36"/>
    </location>
</feature>
<feature type="transmembrane region" description="Helical" evidence="1">
    <location>
        <begin position="71"/>
        <end position="89"/>
    </location>
</feature>